<dbReference type="Pfam" id="PF19538">
    <property type="entry name" value="DUF6062"/>
    <property type="match status" value="1"/>
</dbReference>
<evidence type="ECO:0000313" key="3">
    <source>
        <dbReference type="EMBL" id="GLI35567.1"/>
    </source>
</evidence>
<dbReference type="PANTHER" id="PTHR43681">
    <property type="entry name" value="TRANSMEMBRANE GTPASE FZO"/>
    <property type="match status" value="1"/>
</dbReference>
<keyword evidence="4" id="KW-1185">Reference proteome</keyword>
<reference evidence="3" key="1">
    <citation type="submission" date="2022-12" db="EMBL/GenBank/DDBJ databases">
        <title>Reference genome sequencing for broad-spectrum identification of bacterial and archaeal isolates by mass spectrometry.</title>
        <authorList>
            <person name="Sekiguchi Y."/>
            <person name="Tourlousse D.M."/>
        </authorList>
    </citation>
    <scope>NUCLEOTIDE SEQUENCE</scope>
    <source>
        <strain evidence="3">ASRB1</strain>
    </source>
</reference>
<dbReference type="CDD" id="cd09912">
    <property type="entry name" value="DLP_2"/>
    <property type="match status" value="1"/>
</dbReference>
<dbReference type="InterPro" id="IPR045063">
    <property type="entry name" value="Dynamin_N"/>
</dbReference>
<dbReference type="InterPro" id="IPR051943">
    <property type="entry name" value="TRAFAC_Dynamin-like_GTPase"/>
</dbReference>
<feature type="coiled-coil region" evidence="1">
    <location>
        <begin position="323"/>
        <end position="350"/>
    </location>
</feature>
<keyword evidence="1" id="KW-0175">Coiled coil</keyword>
<comment type="caution">
    <text evidence="3">The sequence shown here is derived from an EMBL/GenBank/DDBJ whole genome shotgun (WGS) entry which is preliminary data.</text>
</comment>
<evidence type="ECO:0000256" key="1">
    <source>
        <dbReference type="SAM" id="Coils"/>
    </source>
</evidence>
<proteinExistence type="predicted"/>
<dbReference type="Proteomes" id="UP001144372">
    <property type="component" value="Unassembled WGS sequence"/>
</dbReference>
<dbReference type="SUPFAM" id="SSF52540">
    <property type="entry name" value="P-loop containing nucleoside triphosphate hydrolases"/>
    <property type="match status" value="1"/>
</dbReference>
<evidence type="ECO:0000313" key="4">
    <source>
        <dbReference type="Proteomes" id="UP001144372"/>
    </source>
</evidence>
<dbReference type="PANTHER" id="PTHR43681:SF1">
    <property type="entry name" value="SARCALUMENIN"/>
    <property type="match status" value="1"/>
</dbReference>
<dbReference type="InterPro" id="IPR027417">
    <property type="entry name" value="P-loop_NTPase"/>
</dbReference>
<sequence>MALADVDSDFAKFKQYLQVKQSIAYEIRNLSDFLKKHVGERKSEECRQLMVKLAEDRFTLAVVGQFKRGKSSLMNAIIGRDLLPTGVLPLTSAITVLKYGPRERLMILKEGALYPEEAPISSLVEYVTEKGNPGNVKKVERAVLELPVQFLRRGLEFVDTPGIGSAIEANTATTYGFLPRSDAVIFVTSVDTPLTRAETDFLQSIREYVRKVFFVVNKIDLAGGKERLEILNFISERLERQTGAEEVQIFPVSSAMALESKLAGKEEGYEKSGVKALQEALAKFLSSEKSHGLLVSVLDKVLRVATEAHHELSLLKLAGETSREEVQKKMAALKERFQVLRKARAKSQQEVRERILPWAREKISPEIAAFRADEADVLLGELNEALSQSNWELSILAAQDVARQMLPRFKQDLEKWTKEKAESLDPAFLQALQMEWVKIERELQEIPAAAVEVLGGLGEEAASETSIELPTHWVLQRPSFGNVDWNPKLPILAACLPLFVVRPLVRGRLVAELEGLIGFYAERIEDAFLKGVDDALNRLGFEIEKRAGEIESRIVQAVEGKRVTKSIDGHWQIVELDREELSRELDTLEAIEKKLGRIRTAMLEGEPSLSGGPSAEPIFPAFEPSPPSVPEQELLSGAALNKATGSEVEKDLLPDLATRGCPVCNRMIDAAYRFYAGRQYELATQEQAQRAHAASLGFCPLHTWQLEAMSSPHGLSQGFPRLMERLSADLSRLALSENSNPGESVLTLIPSAKDCEVCRLVQDAEKIYLNSFAGFIQTPEGHKAYMNSQGVCLHHLGLLISIVPSKEKVRFLLEHAARLFAQISEDMQNYALKRDALRRDIQNLDEEDAYLRGLIHSVGAKKVCFPWEMDAEV</sequence>
<dbReference type="Gene3D" id="3.40.50.300">
    <property type="entry name" value="P-loop containing nucleotide triphosphate hydrolases"/>
    <property type="match status" value="1"/>
</dbReference>
<organism evidence="3 4">
    <name type="scientific">Desulforhabdus amnigena</name>
    <dbReference type="NCBI Taxonomy" id="40218"/>
    <lineage>
        <taxon>Bacteria</taxon>
        <taxon>Pseudomonadati</taxon>
        <taxon>Thermodesulfobacteriota</taxon>
        <taxon>Syntrophobacteria</taxon>
        <taxon>Syntrophobacterales</taxon>
        <taxon>Syntrophobacteraceae</taxon>
        <taxon>Desulforhabdus</taxon>
    </lineage>
</organism>
<gene>
    <name evidence="3" type="ORF">DAMNIGENAA_30000</name>
</gene>
<evidence type="ECO:0000259" key="2">
    <source>
        <dbReference type="Pfam" id="PF00350"/>
    </source>
</evidence>
<dbReference type="InterPro" id="IPR045706">
    <property type="entry name" value="DUF6062"/>
</dbReference>
<dbReference type="EMBL" id="BSDR01000001">
    <property type="protein sequence ID" value="GLI35567.1"/>
    <property type="molecule type" value="Genomic_DNA"/>
</dbReference>
<dbReference type="Pfam" id="PF00350">
    <property type="entry name" value="Dynamin_N"/>
    <property type="match status" value="1"/>
</dbReference>
<dbReference type="AlphaFoldDB" id="A0A9W6FVG5"/>
<feature type="domain" description="Dynamin N-terminal" evidence="2">
    <location>
        <begin position="60"/>
        <end position="218"/>
    </location>
</feature>
<accession>A0A9W6FVG5</accession>
<dbReference type="RefSeq" id="WP_281795518.1">
    <property type="nucleotide sequence ID" value="NZ_BSDR01000001.1"/>
</dbReference>
<name>A0A9W6FVG5_9BACT</name>
<protein>
    <recommendedName>
        <fullName evidence="2">Dynamin N-terminal domain-containing protein</fullName>
    </recommendedName>
</protein>